<dbReference type="PROSITE" id="PS50943">
    <property type="entry name" value="HTH_CROC1"/>
    <property type="match status" value="1"/>
</dbReference>
<dbReference type="EMBL" id="AZDG01000006">
    <property type="protein sequence ID" value="KRK64968.1"/>
    <property type="molecule type" value="Genomic_DNA"/>
</dbReference>
<dbReference type="OrthoDB" id="2364157at2"/>
<dbReference type="RefSeq" id="WP_057765056.1">
    <property type="nucleotide sequence ID" value="NZ_AZDG01000006.1"/>
</dbReference>
<dbReference type="Gene3D" id="1.10.260.40">
    <property type="entry name" value="lambda repressor-like DNA-binding domains"/>
    <property type="match status" value="1"/>
</dbReference>
<sequence length="247" mass="29005">MTEIRNTRKDIGQRIQEARKAKGLSQDELADKLGSKRTTIGNYERGERSIDTDMVKKIADILEIPSSLLIDGIPDGYTGRYSIKDLVNGDSNYWSQYYYDVTSDDQAEFIYGMEDKANSINTFTLDLIDLYKDDYLSYLQNSVNIIKDKIILKEQRDKINELIKKSNPIPKKELNKIEQYDPFKELANKRKKLEKLNYPIKIKGDFQSEFRELIKNYDNHIPTKRELQNILDKIEDNKKHVRRIINN</sequence>
<dbReference type="PANTHER" id="PTHR46797:SF24">
    <property type="entry name" value="DNA-BINDING PHAGE PROTEIN"/>
    <property type="match status" value="1"/>
</dbReference>
<dbReference type="GO" id="GO:0005829">
    <property type="term" value="C:cytosol"/>
    <property type="evidence" value="ECO:0007669"/>
    <property type="project" value="TreeGrafter"/>
</dbReference>
<dbReference type="Pfam" id="PF01381">
    <property type="entry name" value="HTH_3"/>
    <property type="match status" value="1"/>
</dbReference>
<dbReference type="SUPFAM" id="SSF47413">
    <property type="entry name" value="lambda repressor-like DNA-binding domains"/>
    <property type="match status" value="1"/>
</dbReference>
<dbReference type="GO" id="GO:0003677">
    <property type="term" value="F:DNA binding"/>
    <property type="evidence" value="ECO:0007669"/>
    <property type="project" value="UniProtKB-KW"/>
</dbReference>
<reference evidence="3 4" key="1">
    <citation type="journal article" date="2015" name="Genome Announc.">
        <title>Expanding the biotechnology potential of lactobacilli through comparative genomics of 213 strains and associated genera.</title>
        <authorList>
            <person name="Sun Z."/>
            <person name="Harris H.M."/>
            <person name="McCann A."/>
            <person name="Guo C."/>
            <person name="Argimon S."/>
            <person name="Zhang W."/>
            <person name="Yang X."/>
            <person name="Jeffery I.B."/>
            <person name="Cooney J.C."/>
            <person name="Kagawa T.F."/>
            <person name="Liu W."/>
            <person name="Song Y."/>
            <person name="Salvetti E."/>
            <person name="Wrobel A."/>
            <person name="Rasinkangas P."/>
            <person name="Parkhill J."/>
            <person name="Rea M.C."/>
            <person name="O'Sullivan O."/>
            <person name="Ritari J."/>
            <person name="Douillard F.P."/>
            <person name="Paul Ross R."/>
            <person name="Yang R."/>
            <person name="Briner A.E."/>
            <person name="Felis G.E."/>
            <person name="de Vos W.M."/>
            <person name="Barrangou R."/>
            <person name="Klaenhammer T.R."/>
            <person name="Caufield P.W."/>
            <person name="Cui Y."/>
            <person name="Zhang H."/>
            <person name="O'Toole P.W."/>
        </authorList>
    </citation>
    <scope>NUCLEOTIDE SEQUENCE [LARGE SCALE GENOMIC DNA]</scope>
    <source>
        <strain evidence="3 4">DSM 20183</strain>
    </source>
</reference>
<dbReference type="InterPro" id="IPR010982">
    <property type="entry name" value="Lambda_DNA-bd_dom_sf"/>
</dbReference>
<feature type="domain" description="HTH cro/C1-type" evidence="2">
    <location>
        <begin position="15"/>
        <end position="69"/>
    </location>
</feature>
<gene>
    <name evidence="3" type="ORF">FC72_GL001819</name>
</gene>
<dbReference type="PANTHER" id="PTHR46797">
    <property type="entry name" value="HTH-TYPE TRANSCRIPTIONAL REGULATOR"/>
    <property type="match status" value="1"/>
</dbReference>
<dbReference type="CDD" id="cd00093">
    <property type="entry name" value="HTH_XRE"/>
    <property type="match status" value="1"/>
</dbReference>
<dbReference type="Proteomes" id="UP000050929">
    <property type="component" value="Unassembled WGS sequence"/>
</dbReference>
<evidence type="ECO:0000313" key="3">
    <source>
        <dbReference type="EMBL" id="KRK64968.1"/>
    </source>
</evidence>
<dbReference type="InterPro" id="IPR001387">
    <property type="entry name" value="Cro/C1-type_HTH"/>
</dbReference>
<evidence type="ECO:0000313" key="4">
    <source>
        <dbReference type="Proteomes" id="UP000050929"/>
    </source>
</evidence>
<dbReference type="STRING" id="1423811.FC72_GL001819"/>
<protein>
    <recommendedName>
        <fullName evidence="2">HTH cro/C1-type domain-containing protein</fullName>
    </recommendedName>
</protein>
<dbReference type="InterPro" id="IPR050807">
    <property type="entry name" value="TransReg_Diox_bact_type"/>
</dbReference>
<dbReference type="SMART" id="SM00530">
    <property type="entry name" value="HTH_XRE"/>
    <property type="match status" value="1"/>
</dbReference>
<organism evidence="3 4">
    <name type="scientific">Companilactobacillus tucceti DSM 20183</name>
    <dbReference type="NCBI Taxonomy" id="1423811"/>
    <lineage>
        <taxon>Bacteria</taxon>
        <taxon>Bacillati</taxon>
        <taxon>Bacillota</taxon>
        <taxon>Bacilli</taxon>
        <taxon>Lactobacillales</taxon>
        <taxon>Lactobacillaceae</taxon>
        <taxon>Companilactobacillus</taxon>
    </lineage>
</organism>
<dbReference type="AlphaFoldDB" id="A0A0R1J148"/>
<evidence type="ECO:0000256" key="1">
    <source>
        <dbReference type="ARBA" id="ARBA00023125"/>
    </source>
</evidence>
<accession>A0A0R1J148</accession>
<keyword evidence="4" id="KW-1185">Reference proteome</keyword>
<name>A0A0R1J148_9LACO</name>
<keyword evidence="1" id="KW-0238">DNA-binding</keyword>
<comment type="caution">
    <text evidence="3">The sequence shown here is derived from an EMBL/GenBank/DDBJ whole genome shotgun (WGS) entry which is preliminary data.</text>
</comment>
<evidence type="ECO:0000259" key="2">
    <source>
        <dbReference type="PROSITE" id="PS50943"/>
    </source>
</evidence>
<dbReference type="PATRIC" id="fig|1423811.3.peg.1858"/>
<dbReference type="GO" id="GO:0003700">
    <property type="term" value="F:DNA-binding transcription factor activity"/>
    <property type="evidence" value="ECO:0007669"/>
    <property type="project" value="TreeGrafter"/>
</dbReference>
<proteinExistence type="predicted"/>